<dbReference type="Proteomes" id="UP000292445">
    <property type="component" value="Unassembled WGS sequence"/>
</dbReference>
<accession>A0A4Q7N7Y1</accession>
<dbReference type="OrthoDB" id="8681020at2"/>
<dbReference type="RefSeq" id="WP_130360582.1">
    <property type="nucleotide sequence ID" value="NZ_SGXC01000003.1"/>
</dbReference>
<evidence type="ECO:0000259" key="6">
    <source>
        <dbReference type="PROSITE" id="PS51078"/>
    </source>
</evidence>
<feature type="region of interest" description="Disordered" evidence="4">
    <location>
        <begin position="1"/>
        <end position="20"/>
    </location>
</feature>
<keyword evidence="8" id="KW-1185">Reference proteome</keyword>
<evidence type="ECO:0000256" key="3">
    <source>
        <dbReference type="ARBA" id="ARBA00023163"/>
    </source>
</evidence>
<dbReference type="GO" id="GO:0003677">
    <property type="term" value="F:DNA binding"/>
    <property type="evidence" value="ECO:0007669"/>
    <property type="project" value="UniProtKB-KW"/>
</dbReference>
<dbReference type="PANTHER" id="PTHR30136:SF34">
    <property type="entry name" value="TRANSCRIPTIONAL REGULATOR"/>
    <property type="match status" value="1"/>
</dbReference>
<dbReference type="InterPro" id="IPR005471">
    <property type="entry name" value="Tscrpt_reg_IclR_N"/>
</dbReference>
<comment type="caution">
    <text evidence="7">The sequence shown here is derived from an EMBL/GenBank/DDBJ whole genome shotgun (WGS) entry which is preliminary data.</text>
</comment>
<dbReference type="PANTHER" id="PTHR30136">
    <property type="entry name" value="HELIX-TURN-HELIX TRANSCRIPTIONAL REGULATOR, ICLR FAMILY"/>
    <property type="match status" value="1"/>
</dbReference>
<dbReference type="SUPFAM" id="SSF55781">
    <property type="entry name" value="GAF domain-like"/>
    <property type="match status" value="1"/>
</dbReference>
<keyword evidence="3" id="KW-0804">Transcription</keyword>
<dbReference type="GO" id="GO:0045892">
    <property type="term" value="P:negative regulation of DNA-templated transcription"/>
    <property type="evidence" value="ECO:0007669"/>
    <property type="project" value="TreeGrafter"/>
</dbReference>
<dbReference type="InterPro" id="IPR036388">
    <property type="entry name" value="WH-like_DNA-bd_sf"/>
</dbReference>
<dbReference type="InterPro" id="IPR036390">
    <property type="entry name" value="WH_DNA-bd_sf"/>
</dbReference>
<evidence type="ECO:0000256" key="1">
    <source>
        <dbReference type="ARBA" id="ARBA00023015"/>
    </source>
</evidence>
<feature type="domain" description="IclR-ED" evidence="6">
    <location>
        <begin position="83"/>
        <end position="266"/>
    </location>
</feature>
<feature type="domain" description="HTH iclR-type" evidence="5">
    <location>
        <begin position="20"/>
        <end position="82"/>
    </location>
</feature>
<evidence type="ECO:0000313" key="7">
    <source>
        <dbReference type="EMBL" id="RZS78087.1"/>
    </source>
</evidence>
<keyword evidence="1" id="KW-0805">Transcription regulation</keyword>
<evidence type="ECO:0000259" key="5">
    <source>
        <dbReference type="PROSITE" id="PS51077"/>
    </source>
</evidence>
<dbReference type="Pfam" id="PF09339">
    <property type="entry name" value="HTH_IclR"/>
    <property type="match status" value="1"/>
</dbReference>
<dbReference type="Pfam" id="PF01614">
    <property type="entry name" value="IclR_C"/>
    <property type="match status" value="1"/>
</dbReference>
<protein>
    <submittedName>
        <fullName evidence="7">DNA-binding IclR family transcriptional regulator</fullName>
    </submittedName>
</protein>
<proteinExistence type="predicted"/>
<organism evidence="7 8">
    <name type="scientific">Pigmentiphaga kullae</name>
    <dbReference type="NCBI Taxonomy" id="151784"/>
    <lineage>
        <taxon>Bacteria</taxon>
        <taxon>Pseudomonadati</taxon>
        <taxon>Pseudomonadota</taxon>
        <taxon>Betaproteobacteria</taxon>
        <taxon>Burkholderiales</taxon>
        <taxon>Alcaligenaceae</taxon>
        <taxon>Pigmentiphaga</taxon>
    </lineage>
</organism>
<dbReference type="PROSITE" id="PS51078">
    <property type="entry name" value="ICLR_ED"/>
    <property type="match status" value="1"/>
</dbReference>
<dbReference type="InterPro" id="IPR014757">
    <property type="entry name" value="Tscrpt_reg_IclR_C"/>
</dbReference>
<dbReference type="InterPro" id="IPR029016">
    <property type="entry name" value="GAF-like_dom_sf"/>
</dbReference>
<gene>
    <name evidence="7" type="ORF">EV675_4728</name>
</gene>
<dbReference type="EMBL" id="SGXC01000003">
    <property type="protein sequence ID" value="RZS78087.1"/>
    <property type="molecule type" value="Genomic_DNA"/>
</dbReference>
<dbReference type="InterPro" id="IPR050707">
    <property type="entry name" value="HTH_MetabolicPath_Reg"/>
</dbReference>
<dbReference type="GO" id="GO:0003700">
    <property type="term" value="F:DNA-binding transcription factor activity"/>
    <property type="evidence" value="ECO:0007669"/>
    <property type="project" value="TreeGrafter"/>
</dbReference>
<keyword evidence="2 7" id="KW-0238">DNA-binding</keyword>
<dbReference type="SUPFAM" id="SSF46785">
    <property type="entry name" value="Winged helix' DNA-binding domain"/>
    <property type="match status" value="1"/>
</dbReference>
<reference evidence="7 8" key="1">
    <citation type="submission" date="2019-02" db="EMBL/GenBank/DDBJ databases">
        <title>Genomic Encyclopedia of Type Strains, Phase IV (KMG-IV): sequencing the most valuable type-strain genomes for metagenomic binning, comparative biology and taxonomic classification.</title>
        <authorList>
            <person name="Goeker M."/>
        </authorList>
    </citation>
    <scope>NUCLEOTIDE SEQUENCE [LARGE SCALE GENOMIC DNA]</scope>
    <source>
        <strain evidence="7 8">K24</strain>
    </source>
</reference>
<evidence type="ECO:0000313" key="8">
    <source>
        <dbReference type="Proteomes" id="UP000292445"/>
    </source>
</evidence>
<dbReference type="PROSITE" id="PS51077">
    <property type="entry name" value="HTH_ICLR"/>
    <property type="match status" value="1"/>
</dbReference>
<sequence>MRKRTQALEATDGDEGNHGIDSLRRGMEVLRCFQPGENALTVAEIARRLDLPRTTARRLLNTLAAHDFLSGVPDRDAFRLHVASFVLGQAVLSGSELVRSATPVLQWLANRHALHCLLCVRDRGDMLVLAHQAGAGTAHCPLGAGTRLPIARTAPGHAWLWTQPVATQGEWLTPMRASANPAEHTHAAAIYQAFHDLVQGGACASFGTWRSGVGFIAAPVALAGGDSAVIAGVHTCAAPQERSRIERECTPALLQAAGTIRREIRRV</sequence>
<dbReference type="SMART" id="SM00346">
    <property type="entry name" value="HTH_ICLR"/>
    <property type="match status" value="1"/>
</dbReference>
<dbReference type="AlphaFoldDB" id="A0A4Q7N7Y1"/>
<dbReference type="Gene3D" id="1.10.10.10">
    <property type="entry name" value="Winged helix-like DNA-binding domain superfamily/Winged helix DNA-binding domain"/>
    <property type="match status" value="1"/>
</dbReference>
<evidence type="ECO:0000256" key="4">
    <source>
        <dbReference type="SAM" id="MobiDB-lite"/>
    </source>
</evidence>
<evidence type="ECO:0000256" key="2">
    <source>
        <dbReference type="ARBA" id="ARBA00023125"/>
    </source>
</evidence>
<name>A0A4Q7N7Y1_9BURK</name>
<dbReference type="Gene3D" id="3.30.450.40">
    <property type="match status" value="1"/>
</dbReference>